<dbReference type="RefSeq" id="WP_126691875.1">
    <property type="nucleotide sequence ID" value="NZ_RXOF01000002.1"/>
</dbReference>
<proteinExistence type="predicted"/>
<feature type="chain" id="PRO_5019483669" evidence="1">
    <location>
        <begin position="27"/>
        <end position="296"/>
    </location>
</feature>
<name>A0A431U6B8_9BACT</name>
<keyword evidence="1" id="KW-0732">Signal</keyword>
<keyword evidence="3" id="KW-1185">Reference proteome</keyword>
<accession>A0A431U6B8</accession>
<dbReference type="EMBL" id="RXOF01000002">
    <property type="protein sequence ID" value="RTQ52218.1"/>
    <property type="molecule type" value="Genomic_DNA"/>
</dbReference>
<dbReference type="AlphaFoldDB" id="A0A431U6B8"/>
<evidence type="ECO:0000256" key="1">
    <source>
        <dbReference type="SAM" id="SignalP"/>
    </source>
</evidence>
<comment type="caution">
    <text evidence="2">The sequence shown here is derived from an EMBL/GenBank/DDBJ whole genome shotgun (WGS) entry which is preliminary data.</text>
</comment>
<evidence type="ECO:0000313" key="2">
    <source>
        <dbReference type="EMBL" id="RTQ52218.1"/>
    </source>
</evidence>
<organism evidence="2 3">
    <name type="scientific">Hymenobacter gummosus</name>
    <dbReference type="NCBI Taxonomy" id="1776032"/>
    <lineage>
        <taxon>Bacteria</taxon>
        <taxon>Pseudomonadati</taxon>
        <taxon>Bacteroidota</taxon>
        <taxon>Cytophagia</taxon>
        <taxon>Cytophagales</taxon>
        <taxon>Hymenobacteraceae</taxon>
        <taxon>Hymenobacter</taxon>
    </lineage>
</organism>
<feature type="signal peptide" evidence="1">
    <location>
        <begin position="1"/>
        <end position="26"/>
    </location>
</feature>
<dbReference type="Proteomes" id="UP000282184">
    <property type="component" value="Unassembled WGS sequence"/>
</dbReference>
<evidence type="ECO:0000313" key="3">
    <source>
        <dbReference type="Proteomes" id="UP000282184"/>
    </source>
</evidence>
<sequence length="296" mass="30748">MLLPLSARALCLSMACSLGLALQLRAQGGGQATFGTDTGPEVVVNHADANGVYEALYLRSAFRSITQGGHIVQLAFDKGSGTDTSPLTNVVLYLRNANGFNGGTLDTTGYQRVFQGSFANTSSAIQTVRLDRSFYYDYAGGLSVLILRRGGNVNNVAGQRALFRGGFGQGQATARAGSGAAAFPAASTVLTTSTTVANLAVFYGPATAARPARAALGTPPSPQPATDVVALDLPDLAGGPVRAQLTDACGRVVTPPRAVAARGQRWELPLAGLAPGLYLLQLRSGQQHTTWRVLKQ</sequence>
<reference evidence="2 3" key="1">
    <citation type="submission" date="2018-12" db="EMBL/GenBank/DDBJ databases">
        <title>Hymenobacter gummosus sp. nov., isolated from a spring.</title>
        <authorList>
            <person name="Nie L."/>
        </authorList>
    </citation>
    <scope>NUCLEOTIDE SEQUENCE [LARGE SCALE GENOMIC DNA]</scope>
    <source>
        <strain evidence="2 3">KCTC 52166</strain>
    </source>
</reference>
<gene>
    <name evidence="2" type="ORF">EJV47_04105</name>
</gene>
<protein>
    <submittedName>
        <fullName evidence="2">T9SS type A sorting domain-containing protein</fullName>
    </submittedName>
</protein>